<gene>
    <name evidence="1" type="ORF">OE749_05055</name>
</gene>
<dbReference type="EMBL" id="JAOWKX010000002">
    <property type="protein sequence ID" value="MCV2884057.1"/>
    <property type="molecule type" value="Genomic_DNA"/>
</dbReference>
<keyword evidence="2" id="KW-1185">Reference proteome</keyword>
<accession>A0ABT3A644</accession>
<proteinExistence type="predicted"/>
<organism evidence="1 2">
    <name type="scientific">Fluctibacter corallii</name>
    <dbReference type="NCBI Taxonomy" id="2984329"/>
    <lineage>
        <taxon>Bacteria</taxon>
        <taxon>Pseudomonadati</taxon>
        <taxon>Pseudomonadota</taxon>
        <taxon>Gammaproteobacteria</taxon>
        <taxon>Alteromonadales</taxon>
        <taxon>Alteromonadaceae</taxon>
        <taxon>Fluctibacter</taxon>
    </lineage>
</organism>
<protein>
    <recommendedName>
        <fullName evidence="3">Secreted protein</fullName>
    </recommendedName>
</protein>
<name>A0ABT3A644_9ALTE</name>
<evidence type="ECO:0000313" key="1">
    <source>
        <dbReference type="EMBL" id="MCV2884057.1"/>
    </source>
</evidence>
<reference evidence="1 2" key="1">
    <citation type="submission" date="2022-10" db="EMBL/GenBank/DDBJ databases">
        <title>Aestuariibacter sp. AA17 isolated from Montipora capitata coral fragment.</title>
        <authorList>
            <person name="Emsley S.A."/>
            <person name="Pfannmuller K.M."/>
            <person name="Loughran R.M."/>
            <person name="Shlafstein M."/>
            <person name="Papke E."/>
            <person name="Saw J.H."/>
            <person name="Ushijima B."/>
            <person name="Videau P."/>
        </authorList>
    </citation>
    <scope>NUCLEOTIDE SEQUENCE [LARGE SCALE GENOMIC DNA]</scope>
    <source>
        <strain evidence="1 2">AA17</strain>
    </source>
</reference>
<sequence length="120" mass="13559">MRINLIFAVLVCWLLLGITNVYANSSPLKALYIQDGIVFFTLQEEKENQLPECVQEDVSQFWTFSLESAGGKAQYSSLIIALQNGYSATIVSANDCALAPGYERLNRVEIHYQYSQVTQW</sequence>
<dbReference type="Proteomes" id="UP001652504">
    <property type="component" value="Unassembled WGS sequence"/>
</dbReference>
<evidence type="ECO:0008006" key="3">
    <source>
        <dbReference type="Google" id="ProtNLM"/>
    </source>
</evidence>
<evidence type="ECO:0000313" key="2">
    <source>
        <dbReference type="Proteomes" id="UP001652504"/>
    </source>
</evidence>
<dbReference type="RefSeq" id="WP_263711267.1">
    <property type="nucleotide sequence ID" value="NZ_JAOWKX010000002.1"/>
</dbReference>
<comment type="caution">
    <text evidence="1">The sequence shown here is derived from an EMBL/GenBank/DDBJ whole genome shotgun (WGS) entry which is preliminary data.</text>
</comment>